<sequence>MKKSVLIALLSTALSLPGFSQARYDTAAPAATNVYHKALTEFCTYVQQYFPTVKEIWLEENLLLRLPASTTINGLTLVCVSPEALQQKLKHRPKRVYLTRVVPLQVEGNEFVIKVIPFAVQKTGRQLQLINSGALSTYFQYDCGVHKFVFMGSKGGFSTLQ</sequence>
<dbReference type="AlphaFoldDB" id="A0A5B8A6G0"/>
<name>A0A5B8A6G0_9BACT</name>
<dbReference type="EMBL" id="CP040896">
    <property type="protein sequence ID" value="QDA61922.1"/>
    <property type="molecule type" value="Genomic_DNA"/>
</dbReference>
<dbReference type="KEGG" id="hyj:FHG12_18270"/>
<organism evidence="2 3">
    <name type="scientific">Hymenobacter jejuensis</name>
    <dbReference type="NCBI Taxonomy" id="2502781"/>
    <lineage>
        <taxon>Bacteria</taxon>
        <taxon>Pseudomonadati</taxon>
        <taxon>Bacteroidota</taxon>
        <taxon>Cytophagia</taxon>
        <taxon>Cytophagales</taxon>
        <taxon>Hymenobacteraceae</taxon>
        <taxon>Hymenobacter</taxon>
    </lineage>
</organism>
<dbReference type="RefSeq" id="WP_139517126.1">
    <property type="nucleotide sequence ID" value="NZ_CP040896.1"/>
</dbReference>
<feature type="signal peptide" evidence="1">
    <location>
        <begin position="1"/>
        <end position="22"/>
    </location>
</feature>
<dbReference type="OrthoDB" id="982991at2"/>
<feature type="chain" id="PRO_5022827204" evidence="1">
    <location>
        <begin position="23"/>
        <end position="161"/>
    </location>
</feature>
<evidence type="ECO:0000256" key="1">
    <source>
        <dbReference type="SAM" id="SignalP"/>
    </source>
</evidence>
<evidence type="ECO:0000313" key="3">
    <source>
        <dbReference type="Proteomes" id="UP000305398"/>
    </source>
</evidence>
<reference evidence="2 3" key="1">
    <citation type="submission" date="2019-06" db="EMBL/GenBank/DDBJ databases">
        <authorList>
            <person name="Srinivasan S."/>
        </authorList>
    </citation>
    <scope>NUCLEOTIDE SEQUENCE [LARGE SCALE GENOMIC DNA]</scope>
    <source>
        <strain evidence="2 3">17J68-5</strain>
    </source>
</reference>
<dbReference type="Proteomes" id="UP000305398">
    <property type="component" value="Chromosome"/>
</dbReference>
<proteinExistence type="predicted"/>
<protein>
    <submittedName>
        <fullName evidence="2">Uncharacterized protein</fullName>
    </submittedName>
</protein>
<keyword evidence="3" id="KW-1185">Reference proteome</keyword>
<keyword evidence="1" id="KW-0732">Signal</keyword>
<gene>
    <name evidence="2" type="ORF">FHG12_18270</name>
</gene>
<accession>A0A5B8A6G0</accession>
<evidence type="ECO:0000313" key="2">
    <source>
        <dbReference type="EMBL" id="QDA61922.1"/>
    </source>
</evidence>